<evidence type="ECO:0000256" key="1">
    <source>
        <dbReference type="ARBA" id="ARBA00004496"/>
    </source>
</evidence>
<dbReference type="Pfam" id="PF01171">
    <property type="entry name" value="ATP_bind_3"/>
    <property type="match status" value="1"/>
</dbReference>
<dbReference type="InterPro" id="IPR012094">
    <property type="entry name" value="tRNA_Ile_lys_synt"/>
</dbReference>
<dbReference type="InterPro" id="IPR014729">
    <property type="entry name" value="Rossmann-like_a/b/a_fold"/>
</dbReference>
<name>A0ABT9CJ73_9BACL</name>
<evidence type="ECO:0000256" key="3">
    <source>
        <dbReference type="ARBA" id="ARBA00022598"/>
    </source>
</evidence>
<dbReference type="HAMAP" id="MF_01161">
    <property type="entry name" value="tRNA_Ile_lys_synt"/>
    <property type="match status" value="1"/>
</dbReference>
<dbReference type="NCBIfam" id="TIGR02432">
    <property type="entry name" value="lysidine_TilS_N"/>
    <property type="match status" value="1"/>
</dbReference>
<dbReference type="Pfam" id="PF11734">
    <property type="entry name" value="TilS_C"/>
    <property type="match status" value="1"/>
</dbReference>
<evidence type="ECO:0000256" key="5">
    <source>
        <dbReference type="ARBA" id="ARBA00022741"/>
    </source>
</evidence>
<gene>
    <name evidence="8 10" type="primary">tilS</name>
    <name evidence="10" type="ORF">Q5741_19550</name>
</gene>
<dbReference type="SUPFAM" id="SSF52402">
    <property type="entry name" value="Adenine nucleotide alpha hydrolases-like"/>
    <property type="match status" value="1"/>
</dbReference>
<protein>
    <recommendedName>
        <fullName evidence="8">tRNA(Ile)-lysidine synthase</fullName>
        <ecNumber evidence="8">6.3.4.19</ecNumber>
    </recommendedName>
    <alternativeName>
        <fullName evidence="8">tRNA(Ile)-2-lysyl-cytidine synthase</fullName>
    </alternativeName>
    <alternativeName>
        <fullName evidence="8">tRNA(Ile)-lysidine synthetase</fullName>
    </alternativeName>
</protein>
<dbReference type="EMBL" id="JAUQTB010000018">
    <property type="protein sequence ID" value="MDO7908588.1"/>
    <property type="molecule type" value="Genomic_DNA"/>
</dbReference>
<dbReference type="Gene3D" id="3.40.50.620">
    <property type="entry name" value="HUPs"/>
    <property type="match status" value="1"/>
</dbReference>
<dbReference type="GO" id="GO:0032267">
    <property type="term" value="F:tRNA(Ile)-lysidine synthase activity"/>
    <property type="evidence" value="ECO:0007669"/>
    <property type="project" value="UniProtKB-EC"/>
</dbReference>
<dbReference type="InterPro" id="IPR012796">
    <property type="entry name" value="Lysidine-tRNA-synth_C"/>
</dbReference>
<reference evidence="10 11" key="1">
    <citation type="submission" date="2023-07" db="EMBL/GenBank/DDBJ databases">
        <title>Paenibacillus sp. JX-17 nov. isolated from soil.</title>
        <authorList>
            <person name="Wan Y."/>
            <person name="Liu B."/>
        </authorList>
    </citation>
    <scope>NUCLEOTIDE SEQUENCE [LARGE SCALE GENOMIC DNA]</scope>
    <source>
        <strain evidence="10 11">JX-17</strain>
    </source>
</reference>
<keyword evidence="11" id="KW-1185">Reference proteome</keyword>
<comment type="function">
    <text evidence="8">Ligates lysine onto the cytidine present at position 34 of the AUA codon-specific tRNA(Ile) that contains the anticodon CAU, in an ATP-dependent manner. Cytidine is converted to lysidine, thus changing the amino acid specificity of the tRNA from methionine to isoleucine.</text>
</comment>
<proteinExistence type="inferred from homology"/>
<keyword evidence="6 8" id="KW-0067">ATP-binding</keyword>
<comment type="domain">
    <text evidence="8">The N-terminal region contains the highly conserved SGGXDS motif, predicted to be a P-loop motif involved in ATP binding.</text>
</comment>
<evidence type="ECO:0000256" key="6">
    <source>
        <dbReference type="ARBA" id="ARBA00022840"/>
    </source>
</evidence>
<evidence type="ECO:0000259" key="9">
    <source>
        <dbReference type="SMART" id="SM00977"/>
    </source>
</evidence>
<dbReference type="RefSeq" id="WP_305025810.1">
    <property type="nucleotide sequence ID" value="NZ_JAUQTB010000018.1"/>
</dbReference>
<dbReference type="SMART" id="SM00977">
    <property type="entry name" value="TilS_C"/>
    <property type="match status" value="1"/>
</dbReference>
<dbReference type="NCBIfam" id="TIGR02433">
    <property type="entry name" value="lysidine_TilS_C"/>
    <property type="match status" value="1"/>
</dbReference>
<dbReference type="InterPro" id="IPR012795">
    <property type="entry name" value="tRNA_Ile_lys_synt_N"/>
</dbReference>
<feature type="binding site" evidence="8">
    <location>
        <begin position="34"/>
        <end position="39"/>
    </location>
    <ligand>
        <name>ATP</name>
        <dbReference type="ChEBI" id="CHEBI:30616"/>
    </ligand>
</feature>
<dbReference type="SUPFAM" id="SSF82829">
    <property type="entry name" value="MesJ substrate recognition domain-like"/>
    <property type="match status" value="1"/>
</dbReference>
<dbReference type="Gene3D" id="3.30.465.60">
    <property type="match status" value="1"/>
</dbReference>
<organism evidence="10 11">
    <name type="scientific">Paenibacillus lacisoli</name>
    <dbReference type="NCBI Taxonomy" id="3064525"/>
    <lineage>
        <taxon>Bacteria</taxon>
        <taxon>Bacillati</taxon>
        <taxon>Bacillota</taxon>
        <taxon>Bacilli</taxon>
        <taxon>Bacillales</taxon>
        <taxon>Paenibacillaceae</taxon>
        <taxon>Paenibacillus</taxon>
    </lineage>
</organism>
<comment type="subcellular location">
    <subcellularLocation>
        <location evidence="1 8">Cytoplasm</location>
    </subcellularLocation>
</comment>
<comment type="similarity">
    <text evidence="8">Belongs to the tRNA(Ile)-lysidine synthase family.</text>
</comment>
<dbReference type="PANTHER" id="PTHR43033">
    <property type="entry name" value="TRNA(ILE)-LYSIDINE SYNTHASE-RELATED"/>
    <property type="match status" value="1"/>
</dbReference>
<dbReference type="SUPFAM" id="SSF56037">
    <property type="entry name" value="PheT/TilS domain"/>
    <property type="match status" value="1"/>
</dbReference>
<sequence>MAGAGWSQLVQQVLDTNLEYQLWSAGDRIVVAVSGGPDSVALLRVLAEISSTHTPLQLVCAHVHHGLRATESDQEAEFVRNLAFELGVPFEMIRLDVPAYRLETGKGSQEAARELRYAFLHEVAERYGAASIAMGHHGDDQAETVMLHLLRGSGLKGLGGIKYHRLQKNVKLIRPLLRMYKTALVAICKEQHFPYVTDSSNEQRKYRRNAIRLDVLPYLGQYNPQLPQTLNRLAELVQAEDDYMEEAAQDLYVRMVHSEHGRLTLEVPSFLGLHVALQRRLIKLILNYLPSDSENVDFHKIDVIRRGILQAHPTTWSLDLGTGLTCIREYDVVAFFVKKDTHPAGYQYEIPVITGDCTLRMDEIGRTLRISVIQGHEFPSPETASPYEAWFDANYLAFPLSIRTWIPGDRMKVMGLKGSKKVKDIFIDGKIPPSRRPLVPLLCDENGNILWIPGIRRSEHAVVKEASTTVIYMSLEETT</sequence>
<evidence type="ECO:0000256" key="7">
    <source>
        <dbReference type="ARBA" id="ARBA00048539"/>
    </source>
</evidence>
<keyword evidence="4 8" id="KW-0819">tRNA processing</keyword>
<evidence type="ECO:0000313" key="10">
    <source>
        <dbReference type="EMBL" id="MDO7908588.1"/>
    </source>
</evidence>
<dbReference type="EC" id="6.3.4.19" evidence="8"/>
<comment type="catalytic activity">
    <reaction evidence="7 8">
        <text>cytidine(34) in tRNA(Ile2) + L-lysine + ATP = lysidine(34) in tRNA(Ile2) + AMP + diphosphate + H(+)</text>
        <dbReference type="Rhea" id="RHEA:43744"/>
        <dbReference type="Rhea" id="RHEA-COMP:10625"/>
        <dbReference type="Rhea" id="RHEA-COMP:10670"/>
        <dbReference type="ChEBI" id="CHEBI:15378"/>
        <dbReference type="ChEBI" id="CHEBI:30616"/>
        <dbReference type="ChEBI" id="CHEBI:32551"/>
        <dbReference type="ChEBI" id="CHEBI:33019"/>
        <dbReference type="ChEBI" id="CHEBI:82748"/>
        <dbReference type="ChEBI" id="CHEBI:83665"/>
        <dbReference type="ChEBI" id="CHEBI:456215"/>
        <dbReference type="EC" id="6.3.4.19"/>
    </reaction>
</comment>
<keyword evidence="3 8" id="KW-0436">Ligase</keyword>
<feature type="domain" description="Lysidine-tRNA(Ile) synthetase C-terminal" evidence="9">
    <location>
        <begin position="400"/>
        <end position="472"/>
    </location>
</feature>
<keyword evidence="5 8" id="KW-0547">Nucleotide-binding</keyword>
<dbReference type="InterPro" id="IPR011063">
    <property type="entry name" value="TilS/TtcA_N"/>
</dbReference>
<evidence type="ECO:0000256" key="2">
    <source>
        <dbReference type="ARBA" id="ARBA00022490"/>
    </source>
</evidence>
<evidence type="ECO:0000256" key="4">
    <source>
        <dbReference type="ARBA" id="ARBA00022694"/>
    </source>
</evidence>
<accession>A0ABT9CJ73</accession>
<comment type="caution">
    <text evidence="10">The sequence shown here is derived from an EMBL/GenBank/DDBJ whole genome shotgun (WGS) entry which is preliminary data.</text>
</comment>
<dbReference type="Proteomes" id="UP001240171">
    <property type="component" value="Unassembled WGS sequence"/>
</dbReference>
<evidence type="ECO:0000313" key="11">
    <source>
        <dbReference type="Proteomes" id="UP001240171"/>
    </source>
</evidence>
<evidence type="ECO:0000256" key="8">
    <source>
        <dbReference type="HAMAP-Rule" id="MF_01161"/>
    </source>
</evidence>
<dbReference type="CDD" id="cd01992">
    <property type="entry name" value="TilS_N"/>
    <property type="match status" value="1"/>
</dbReference>
<keyword evidence="2 8" id="KW-0963">Cytoplasm</keyword>
<dbReference type="PANTHER" id="PTHR43033:SF1">
    <property type="entry name" value="TRNA(ILE)-LYSIDINE SYNTHASE-RELATED"/>
    <property type="match status" value="1"/>
</dbReference>